<comment type="caution">
    <text evidence="2">The sequence shown here is derived from an EMBL/GenBank/DDBJ whole genome shotgun (WGS) entry which is preliminary data.</text>
</comment>
<protein>
    <submittedName>
        <fullName evidence="2">Uncharacterized protein</fullName>
    </submittedName>
</protein>
<proteinExistence type="predicted"/>
<dbReference type="Gene3D" id="3.30.160.180">
    <property type="entry name" value="Putative neuraminyllactose-binding hemagglutinin homolog like domain"/>
    <property type="match status" value="1"/>
</dbReference>
<dbReference type="OrthoDB" id="1442443at2"/>
<organism evidence="2 3">
    <name type="scientific">Sediminibacterium goheungense</name>
    <dbReference type="NCBI Taxonomy" id="1086393"/>
    <lineage>
        <taxon>Bacteria</taxon>
        <taxon>Pseudomonadati</taxon>
        <taxon>Bacteroidota</taxon>
        <taxon>Chitinophagia</taxon>
        <taxon>Chitinophagales</taxon>
        <taxon>Chitinophagaceae</taxon>
        <taxon>Sediminibacterium</taxon>
    </lineage>
</organism>
<accession>A0A4R6J288</accession>
<evidence type="ECO:0000313" key="3">
    <source>
        <dbReference type="Proteomes" id="UP000295741"/>
    </source>
</evidence>
<gene>
    <name evidence="2" type="ORF">BC659_1478</name>
</gene>
<feature type="signal peptide" evidence="1">
    <location>
        <begin position="1"/>
        <end position="29"/>
    </location>
</feature>
<dbReference type="SUPFAM" id="SSF159594">
    <property type="entry name" value="XCC0632-like"/>
    <property type="match status" value="1"/>
</dbReference>
<keyword evidence="3" id="KW-1185">Reference proteome</keyword>
<keyword evidence="1" id="KW-0732">Signal</keyword>
<dbReference type="InterPro" id="IPR038531">
    <property type="entry name" value="NeuraminylLac-bd_hemagglutn_sf"/>
</dbReference>
<dbReference type="RefSeq" id="WP_133473991.1">
    <property type="nucleotide sequence ID" value="NZ_SNWP01000010.1"/>
</dbReference>
<dbReference type="Proteomes" id="UP000295741">
    <property type="component" value="Unassembled WGS sequence"/>
</dbReference>
<reference evidence="2 3" key="1">
    <citation type="submission" date="2019-03" db="EMBL/GenBank/DDBJ databases">
        <title>Genomic Encyclopedia of Archaeal and Bacterial Type Strains, Phase II (KMG-II): from individual species to whole genera.</title>
        <authorList>
            <person name="Goeker M."/>
        </authorList>
    </citation>
    <scope>NUCLEOTIDE SEQUENCE [LARGE SCALE GENOMIC DNA]</scope>
    <source>
        <strain evidence="2 3">DSM 28323</strain>
    </source>
</reference>
<dbReference type="EMBL" id="SNWP01000010">
    <property type="protein sequence ID" value="TDO29389.1"/>
    <property type="molecule type" value="Genomic_DNA"/>
</dbReference>
<dbReference type="AlphaFoldDB" id="A0A4R6J288"/>
<evidence type="ECO:0000256" key="1">
    <source>
        <dbReference type="SAM" id="SignalP"/>
    </source>
</evidence>
<evidence type="ECO:0000313" key="2">
    <source>
        <dbReference type="EMBL" id="TDO29389.1"/>
    </source>
</evidence>
<feature type="chain" id="PRO_5020559238" evidence="1">
    <location>
        <begin position="30"/>
        <end position="261"/>
    </location>
</feature>
<sequence>MRNKTHLLASFVVVAYAALYIASSGPKVAAPPPVPTIKAPDYDYAPPEKAPAKSAQVVFLLVDPAYQEKFAYSNYKIFSDFSKAMAADYNESLTAKGYSVRGPFEYYDQVVYNDKKESDLLLQVEIDFDINGSNVNWNSFSEYVSGKGRYATYRTAYKYTGFFILSGKVNLVAAEPLTKEKLWAKSIPLKQKQVYIAPVYNTLERSYNVGFSRDPGVINPLIEALQDYYKQVFNTSWNHLDPNELAPLKKEVLEIREKKKY</sequence>
<name>A0A4R6J288_9BACT</name>